<feature type="compositionally biased region" description="Basic residues" evidence="2">
    <location>
        <begin position="1002"/>
        <end position="1011"/>
    </location>
</feature>
<reference evidence="5" key="1">
    <citation type="submission" date="2022-03" db="EMBL/GenBank/DDBJ databases">
        <title>Draft genome sequence of Aduncisulcus paluster, a free-living microaerophilic Fornicata.</title>
        <authorList>
            <person name="Yuyama I."/>
            <person name="Kume K."/>
            <person name="Tamura T."/>
            <person name="Inagaki Y."/>
            <person name="Hashimoto T."/>
        </authorList>
    </citation>
    <scope>NUCLEOTIDE SEQUENCE</scope>
    <source>
        <strain evidence="5">NY0171</strain>
    </source>
</reference>
<accession>A0ABQ5KRN3</accession>
<dbReference type="CDD" id="cd18793">
    <property type="entry name" value="SF2_C_SNF"/>
    <property type="match status" value="1"/>
</dbReference>
<evidence type="ECO:0000313" key="6">
    <source>
        <dbReference type="Proteomes" id="UP001057375"/>
    </source>
</evidence>
<protein>
    <submittedName>
        <fullName evidence="5">Uncharacterized protein</fullName>
    </submittedName>
</protein>
<feature type="domain" description="Helicase C-terminal" evidence="4">
    <location>
        <begin position="751"/>
        <end position="905"/>
    </location>
</feature>
<name>A0ABQ5KRN3_9EUKA</name>
<feature type="non-terminal residue" evidence="5">
    <location>
        <position position="1143"/>
    </location>
</feature>
<sequence length="1143" mass="126113">MSESDYDPYSGDYSYSELSDKSSHIHDHSSFGDIFPVHDRPRYNRLHPHQREGVGWLWNLWKSKTPGDCHGCILADDMGCGKTAQCITFLHLIMREVEGTHFVVVCPKSLLMVWKREIKQWAPSLPCTILHREHSSGTYKSMSLSWRKKSGVLLCTYDTVHEYNFNMGSKPDVLVLDEAQAIKNSKTKRFKTLSRMSSRFTIAVTGTPVQNTLTELWALLRLTVPGRCGTLADFTSSVHRPIANSLLQGASKSQLDAGNDARKRLDSILDGVFIRREKSVLGDISAPSKLTQSKTFSPSLPASSFPSSFSKTNMPAFSSQISKKETLSISDIRSKSSQEQPSKFQTHLSTTQPLSSISSPTSSFASSVSSPVSFQDILSELSLSSSSQSLRIPDVDMFGNRTHKTIFKREYVVTIPLCPVQRFIYDSLADRRVSSGDSNSIQLIDDDGFDVQTSRHDHQIIGADVNPLSALTALQKTCIHPCMLAPSDHRVLADAMMRVEHDMYELPRIDLVSQSKSKRKKLSSVENTVDNVGVLYNLFGGLDYVDVEPIELCNPLVVRNIRTDVDRADTMCRDVKYILSLSNSAQLIHSSKLCCILRMLEHLYEPDVSCESSMKAPSKQEFGTNDDDEFSEDVEHGVWKTDAMSTKSDSGAVSSGCDSFRSKPPCKPSQRFLSNVEVLSQILLKNKHLLSSGICHDKTDEKSDFSTYSYGKRRKPVIKDAIPDVKSSNSSESFLKLIETLCKDTIVHKKKVYHPFVAHKVLVFSHSLSFLSRIEYVLEHYSCIPKMSILRIDGSCSSSLRDEYVTKFNSDPSVFILLMTQQTGGVGLTLTGADTVILCDLDFNPSNEQQAIDRVFRIGQKRNVSAYRIVTAGTIEEKILKRHELKGALKDAVIPGDTSSDMSVLSTSSIGIPSSSSTKLNIDDLVVDVHTPFDEEAVTSAAKSGIIRYEKLLEMSKHAESSDDVIQAINDAAFPKRVGFFEPSVASTNSPHPSSVHEGAVKRKASTHRRVTFAEPQDTSEKVSQHKYVPTPRFGSHLRTPKYVASSPFVSRFATPIASFTPAMNMTPYGASGMESSGTPVSGIHELGSVRPSSSQRHVHFSGAQSTPSTAFGGMSGSMSPGTPLRTPRAPHGMDSSFSASDG</sequence>
<dbReference type="Gene3D" id="3.40.50.300">
    <property type="entry name" value="P-loop containing nucleotide triphosphate hydrolases"/>
    <property type="match status" value="1"/>
</dbReference>
<evidence type="ECO:0000313" key="5">
    <source>
        <dbReference type="EMBL" id="GKT35132.1"/>
    </source>
</evidence>
<dbReference type="InterPro" id="IPR000330">
    <property type="entry name" value="SNF2_N"/>
</dbReference>
<dbReference type="PROSITE" id="PS51192">
    <property type="entry name" value="HELICASE_ATP_BIND_1"/>
    <property type="match status" value="1"/>
</dbReference>
<dbReference type="PANTHER" id="PTHR45629:SF7">
    <property type="entry name" value="DNA EXCISION REPAIR PROTEIN ERCC-6-RELATED"/>
    <property type="match status" value="1"/>
</dbReference>
<gene>
    <name evidence="5" type="ORF">ADUPG1_008354</name>
</gene>
<dbReference type="SMART" id="SM00487">
    <property type="entry name" value="DEXDc"/>
    <property type="match status" value="1"/>
</dbReference>
<keyword evidence="6" id="KW-1185">Reference proteome</keyword>
<comment type="caution">
    <text evidence="5">The sequence shown here is derived from an EMBL/GenBank/DDBJ whole genome shotgun (WGS) entry which is preliminary data.</text>
</comment>
<dbReference type="PANTHER" id="PTHR45629">
    <property type="entry name" value="SNF2/RAD54 FAMILY MEMBER"/>
    <property type="match status" value="1"/>
</dbReference>
<organism evidence="5 6">
    <name type="scientific">Aduncisulcus paluster</name>
    <dbReference type="NCBI Taxonomy" id="2918883"/>
    <lineage>
        <taxon>Eukaryota</taxon>
        <taxon>Metamonada</taxon>
        <taxon>Carpediemonas-like organisms</taxon>
        <taxon>Aduncisulcus</taxon>
    </lineage>
</organism>
<evidence type="ECO:0000256" key="2">
    <source>
        <dbReference type="SAM" id="MobiDB-lite"/>
    </source>
</evidence>
<dbReference type="SMART" id="SM00490">
    <property type="entry name" value="HELICc"/>
    <property type="match status" value="1"/>
</dbReference>
<evidence type="ECO:0000259" key="3">
    <source>
        <dbReference type="PROSITE" id="PS51192"/>
    </source>
</evidence>
<evidence type="ECO:0000259" key="4">
    <source>
        <dbReference type="PROSITE" id="PS51194"/>
    </source>
</evidence>
<feature type="region of interest" description="Disordered" evidence="2">
    <location>
        <begin position="331"/>
        <end position="356"/>
    </location>
</feature>
<evidence type="ECO:0000256" key="1">
    <source>
        <dbReference type="ARBA" id="ARBA00022801"/>
    </source>
</evidence>
<keyword evidence="1" id="KW-0378">Hydrolase</keyword>
<feature type="region of interest" description="Disordered" evidence="2">
    <location>
        <begin position="1089"/>
        <end position="1143"/>
    </location>
</feature>
<dbReference type="Pfam" id="PF00176">
    <property type="entry name" value="SNF2-rel_dom"/>
    <property type="match status" value="1"/>
</dbReference>
<dbReference type="PROSITE" id="PS51194">
    <property type="entry name" value="HELICASE_CTER"/>
    <property type="match status" value="1"/>
</dbReference>
<dbReference type="InterPro" id="IPR050496">
    <property type="entry name" value="SNF2_RAD54_helicase_repair"/>
</dbReference>
<feature type="region of interest" description="Disordered" evidence="2">
    <location>
        <begin position="985"/>
        <end position="1027"/>
    </location>
</feature>
<dbReference type="InterPro" id="IPR014001">
    <property type="entry name" value="Helicase_ATP-bd"/>
</dbReference>
<feature type="compositionally biased region" description="Polar residues" evidence="2">
    <location>
        <begin position="337"/>
        <end position="347"/>
    </location>
</feature>
<dbReference type="Pfam" id="PF00271">
    <property type="entry name" value="Helicase_C"/>
    <property type="match status" value="1"/>
</dbReference>
<dbReference type="InterPro" id="IPR038718">
    <property type="entry name" value="SNF2-like_sf"/>
</dbReference>
<dbReference type="InterPro" id="IPR049730">
    <property type="entry name" value="SNF2/RAD54-like_C"/>
</dbReference>
<dbReference type="CDD" id="cd17919">
    <property type="entry name" value="DEXHc_Snf"/>
    <property type="match status" value="1"/>
</dbReference>
<dbReference type="Gene3D" id="3.40.50.10810">
    <property type="entry name" value="Tandem AAA-ATPase domain"/>
    <property type="match status" value="1"/>
</dbReference>
<dbReference type="InterPro" id="IPR001650">
    <property type="entry name" value="Helicase_C-like"/>
</dbReference>
<dbReference type="InterPro" id="IPR027417">
    <property type="entry name" value="P-loop_NTPase"/>
</dbReference>
<feature type="domain" description="Helicase ATP-binding" evidence="3">
    <location>
        <begin position="63"/>
        <end position="226"/>
    </location>
</feature>
<dbReference type="SUPFAM" id="SSF52540">
    <property type="entry name" value="P-loop containing nucleoside triphosphate hydrolases"/>
    <property type="match status" value="2"/>
</dbReference>
<dbReference type="EMBL" id="BQXS01010928">
    <property type="protein sequence ID" value="GKT35132.1"/>
    <property type="molecule type" value="Genomic_DNA"/>
</dbReference>
<dbReference type="Proteomes" id="UP001057375">
    <property type="component" value="Unassembled WGS sequence"/>
</dbReference>
<proteinExistence type="predicted"/>